<evidence type="ECO:0000256" key="4">
    <source>
        <dbReference type="ARBA" id="ARBA00023163"/>
    </source>
</evidence>
<organism evidence="7 8">
    <name type="scientific">Vibrio cholerae serotype O1 (strain ATCC 39541 / Classical Ogawa 395 / O395)</name>
    <dbReference type="NCBI Taxonomy" id="345073"/>
    <lineage>
        <taxon>Bacteria</taxon>
        <taxon>Pseudomonadati</taxon>
        <taxon>Pseudomonadota</taxon>
        <taxon>Gammaproteobacteria</taxon>
        <taxon>Vibrionales</taxon>
        <taxon>Vibrionaceae</taxon>
        <taxon>Vibrio</taxon>
    </lineage>
</organism>
<sequence>MRKLAPLKSLYSFVAVAETGSMTLAADALNVSHSAISQAIKSLELQLGQPLFHRVGRQVVLNSAGKRYYQKVAPALEQIVEATESLLKPMHSNRITLNMINSLALHWWIPRFSSFQAFAPDVDVRISTLTGAFSLEEQGVDVALIHGQWREWQDYYCEQLADDELVMVISQNMISANMPLKQALAQFPAIFVNNPRRQTDWDIWCQANQVTPPPQQRNLSFSASAQALQATLSGLGVFVTHKLFIKQELESGILKEIGQPVTHPDQGYYFACRPEALRSEAVLTLRSWLRNEFQKNQNRQK</sequence>
<comment type="similarity">
    <text evidence="1">Belongs to the LysR transcriptional regulatory family.</text>
</comment>
<evidence type="ECO:0000259" key="6">
    <source>
        <dbReference type="PROSITE" id="PS50931"/>
    </source>
</evidence>
<dbReference type="SUPFAM" id="SSF53850">
    <property type="entry name" value="Periplasmic binding protein-like II"/>
    <property type="match status" value="1"/>
</dbReference>
<name>A0A0H3AEP1_VIBC3</name>
<dbReference type="GO" id="GO:0006351">
    <property type="term" value="P:DNA-templated transcription"/>
    <property type="evidence" value="ECO:0007669"/>
    <property type="project" value="TreeGrafter"/>
</dbReference>
<reference evidence="7 8" key="1">
    <citation type="submission" date="2007-03" db="EMBL/GenBank/DDBJ databases">
        <authorList>
            <person name="Heidelberg J."/>
        </authorList>
    </citation>
    <scope>NUCLEOTIDE SEQUENCE [LARGE SCALE GENOMIC DNA]</scope>
    <source>
        <strain evidence="8">ATCC 39541 / Classical Ogawa 395 / O395</strain>
    </source>
</reference>
<dbReference type="Gene3D" id="1.10.10.10">
    <property type="entry name" value="Winged helix-like DNA-binding domain superfamily/Winged helix DNA-binding domain"/>
    <property type="match status" value="1"/>
</dbReference>
<dbReference type="PANTHER" id="PTHR30537:SF26">
    <property type="entry name" value="GLYCINE CLEAVAGE SYSTEM TRANSCRIPTIONAL ACTIVATOR"/>
    <property type="match status" value="1"/>
</dbReference>
<dbReference type="PROSITE" id="PS50931">
    <property type="entry name" value="HTH_LYSR"/>
    <property type="match status" value="1"/>
</dbReference>
<gene>
    <name evidence="7" type="ordered locus">VC0395_0274</name>
</gene>
<protein>
    <submittedName>
        <fullName evidence="7">Glycine cleavage operon activator</fullName>
    </submittedName>
</protein>
<dbReference type="GO" id="GO:0003700">
    <property type="term" value="F:DNA-binding transcription factor activity"/>
    <property type="evidence" value="ECO:0007669"/>
    <property type="project" value="InterPro"/>
</dbReference>
<dbReference type="Pfam" id="PF03466">
    <property type="entry name" value="LysR_substrate"/>
    <property type="match status" value="1"/>
</dbReference>
<dbReference type="KEGG" id="vco:VC0395_0274"/>
<dbReference type="FunFam" id="1.10.10.10:FF:001040">
    <property type="entry name" value="Glycine cleavage operon activator"/>
    <property type="match status" value="1"/>
</dbReference>
<keyword evidence="5" id="KW-0732">Signal</keyword>
<proteinExistence type="inferred from homology"/>
<dbReference type="RefSeq" id="WP_001228191.1">
    <property type="nucleotide sequence ID" value="NC_009456.1"/>
</dbReference>
<accession>A0A0H3AEP1</accession>
<dbReference type="Gene3D" id="3.40.190.10">
    <property type="entry name" value="Periplasmic binding protein-like II"/>
    <property type="match status" value="2"/>
</dbReference>
<evidence type="ECO:0000256" key="5">
    <source>
        <dbReference type="SAM" id="SignalP"/>
    </source>
</evidence>
<dbReference type="SUPFAM" id="SSF46785">
    <property type="entry name" value="Winged helix' DNA-binding domain"/>
    <property type="match status" value="1"/>
</dbReference>
<dbReference type="GO" id="GO:0043565">
    <property type="term" value="F:sequence-specific DNA binding"/>
    <property type="evidence" value="ECO:0007669"/>
    <property type="project" value="TreeGrafter"/>
</dbReference>
<dbReference type="Proteomes" id="UP000000249">
    <property type="component" value="Chromosome 2"/>
</dbReference>
<dbReference type="OrthoDB" id="5526340at2"/>
<keyword evidence="3" id="KW-0238">DNA-binding</keyword>
<dbReference type="InterPro" id="IPR058163">
    <property type="entry name" value="LysR-type_TF_proteobact-type"/>
</dbReference>
<dbReference type="PATRIC" id="fig|345073.21.peg.3713"/>
<keyword evidence="4" id="KW-0804">Transcription</keyword>
<keyword evidence="2" id="KW-0805">Transcription regulation</keyword>
<feature type="signal peptide" evidence="5">
    <location>
        <begin position="1"/>
        <end position="17"/>
    </location>
</feature>
<evidence type="ECO:0000313" key="8">
    <source>
        <dbReference type="Proteomes" id="UP000000249"/>
    </source>
</evidence>
<evidence type="ECO:0000256" key="1">
    <source>
        <dbReference type="ARBA" id="ARBA00009437"/>
    </source>
</evidence>
<dbReference type="InterPro" id="IPR036388">
    <property type="entry name" value="WH-like_DNA-bd_sf"/>
</dbReference>
<dbReference type="InterPro" id="IPR000847">
    <property type="entry name" value="LysR_HTH_N"/>
</dbReference>
<dbReference type="PRINTS" id="PR00039">
    <property type="entry name" value="HTHLYSR"/>
</dbReference>
<dbReference type="PANTHER" id="PTHR30537">
    <property type="entry name" value="HTH-TYPE TRANSCRIPTIONAL REGULATOR"/>
    <property type="match status" value="1"/>
</dbReference>
<dbReference type="AlphaFoldDB" id="A0A0H3AEP1"/>
<dbReference type="Pfam" id="PF00126">
    <property type="entry name" value="HTH_1"/>
    <property type="match status" value="1"/>
</dbReference>
<evidence type="ECO:0000313" key="7">
    <source>
        <dbReference type="EMBL" id="ABQ18840.1"/>
    </source>
</evidence>
<dbReference type="EMBL" id="CP000626">
    <property type="protein sequence ID" value="ABQ18840.1"/>
    <property type="molecule type" value="Genomic_DNA"/>
</dbReference>
<dbReference type="eggNOG" id="COG0583">
    <property type="taxonomic scope" value="Bacteria"/>
</dbReference>
<feature type="chain" id="PRO_5030008060" evidence="5">
    <location>
        <begin position="18"/>
        <end position="301"/>
    </location>
</feature>
<evidence type="ECO:0000256" key="3">
    <source>
        <dbReference type="ARBA" id="ARBA00023125"/>
    </source>
</evidence>
<feature type="domain" description="HTH lysR-type" evidence="6">
    <location>
        <begin position="7"/>
        <end position="62"/>
    </location>
</feature>
<dbReference type="InterPro" id="IPR036390">
    <property type="entry name" value="WH_DNA-bd_sf"/>
</dbReference>
<evidence type="ECO:0000256" key="2">
    <source>
        <dbReference type="ARBA" id="ARBA00023015"/>
    </source>
</evidence>
<dbReference type="InterPro" id="IPR005119">
    <property type="entry name" value="LysR_subst-bd"/>
</dbReference>
<dbReference type="KEGG" id="vcr:VC395_A0989"/>